<evidence type="ECO:0000256" key="2">
    <source>
        <dbReference type="ARBA" id="ARBA00022485"/>
    </source>
</evidence>
<keyword evidence="3" id="KW-0949">S-adenosyl-L-methionine</keyword>
<dbReference type="Pfam" id="PF04055">
    <property type="entry name" value="Radical_SAM"/>
    <property type="match status" value="1"/>
</dbReference>
<evidence type="ECO:0000259" key="8">
    <source>
        <dbReference type="PROSITE" id="PS51918"/>
    </source>
</evidence>
<evidence type="ECO:0000313" key="9">
    <source>
        <dbReference type="EMBL" id="MBC9783175.1"/>
    </source>
</evidence>
<dbReference type="CDD" id="cd21123">
    <property type="entry name" value="SPASM_MftC-like"/>
    <property type="match status" value="1"/>
</dbReference>
<dbReference type="InterPro" id="IPR058240">
    <property type="entry name" value="rSAM_sf"/>
</dbReference>
<dbReference type="PROSITE" id="PS51918">
    <property type="entry name" value="RADICAL_SAM"/>
    <property type="match status" value="1"/>
</dbReference>
<dbReference type="SFLD" id="SFLDG01386">
    <property type="entry name" value="main_SPASM_domain-containing"/>
    <property type="match status" value="1"/>
</dbReference>
<dbReference type="RefSeq" id="WP_188038343.1">
    <property type="nucleotide sequence ID" value="NZ_JACVHF010000001.1"/>
</dbReference>
<keyword evidence="2" id="KW-0004">4Fe-4S</keyword>
<sequence>MIISWNTTNQCNMFCDHCYRDAGAKAEQELSTVEGKQLIDEIAKAGFKIMIFSGGEPLMRPDIVELVAYATSKGLRSVFGTNGTLITREMARDLKKAGAMGMGISLDSMDKKKHDEFRRYPGAWDEAVRGMENCRAEGLGFQIHTTVMEWNRHEVSTITDFAVEIGAVGHHTFFLVPTGRAVDIEEESLKAEQYEQILTEIMEKQKEVKIELKPTCAPQFMRIAKEMGMDMKYARGCLAGTHYCIISPMGIVQPCAYLNISAGNVRETPFSEIWKEAPIFKELRTLKYGGGCGDCKYKFACGGCRARAYYYHNQDFMAEEPWCLYHGRKGY</sequence>
<keyword evidence="4" id="KW-0479">Metal-binding</keyword>
<dbReference type="NCBIfam" id="TIGR04085">
    <property type="entry name" value="rSAM_more_4Fe4S"/>
    <property type="match status" value="1"/>
</dbReference>
<dbReference type="Gene3D" id="3.20.20.70">
    <property type="entry name" value="Aldolase class I"/>
    <property type="match status" value="1"/>
</dbReference>
<dbReference type="PANTHER" id="PTHR11228:SF7">
    <property type="entry name" value="PQQA PEPTIDE CYCLASE"/>
    <property type="match status" value="1"/>
</dbReference>
<keyword evidence="10" id="KW-1185">Reference proteome</keyword>
<keyword evidence="6" id="KW-0411">Iron-sulfur</keyword>
<evidence type="ECO:0000256" key="7">
    <source>
        <dbReference type="SAM" id="Coils"/>
    </source>
</evidence>
<dbReference type="SMART" id="SM00729">
    <property type="entry name" value="Elp3"/>
    <property type="match status" value="1"/>
</dbReference>
<feature type="coiled-coil region" evidence="7">
    <location>
        <begin position="184"/>
        <end position="211"/>
    </location>
</feature>
<dbReference type="InterPro" id="IPR050377">
    <property type="entry name" value="Radical_SAM_PqqE_MftC-like"/>
</dbReference>
<evidence type="ECO:0000313" key="10">
    <source>
        <dbReference type="Proteomes" id="UP000617402"/>
    </source>
</evidence>
<dbReference type="InterPro" id="IPR023885">
    <property type="entry name" value="4Fe4S-binding_SPASM_dom"/>
</dbReference>
<dbReference type="PIRSF" id="PIRSF037420">
    <property type="entry name" value="PQQ_syn_pqqE"/>
    <property type="match status" value="1"/>
</dbReference>
<evidence type="ECO:0000256" key="6">
    <source>
        <dbReference type="ARBA" id="ARBA00023014"/>
    </source>
</evidence>
<protein>
    <submittedName>
        <fullName evidence="9">Heme d1 biosynthesis radical SAM protein NirJ2</fullName>
    </submittedName>
</protein>
<evidence type="ECO:0000256" key="4">
    <source>
        <dbReference type="ARBA" id="ARBA00022723"/>
    </source>
</evidence>
<dbReference type="PANTHER" id="PTHR11228">
    <property type="entry name" value="RADICAL SAM DOMAIN PROTEIN"/>
    <property type="match status" value="1"/>
</dbReference>
<evidence type="ECO:0000256" key="1">
    <source>
        <dbReference type="ARBA" id="ARBA00001966"/>
    </source>
</evidence>
<proteinExistence type="predicted"/>
<dbReference type="Proteomes" id="UP000617402">
    <property type="component" value="Unassembled WGS sequence"/>
</dbReference>
<dbReference type="InterPro" id="IPR027633">
    <property type="entry name" value="rSAM_NirJ2"/>
</dbReference>
<dbReference type="InterPro" id="IPR017200">
    <property type="entry name" value="PqqE-like"/>
</dbReference>
<dbReference type="SUPFAM" id="SSF102114">
    <property type="entry name" value="Radical SAM enzymes"/>
    <property type="match status" value="1"/>
</dbReference>
<gene>
    <name evidence="9" type="primary">nirJ2</name>
    <name evidence="9" type="ORF">H1S01_01465</name>
</gene>
<dbReference type="SFLD" id="SFLDG01067">
    <property type="entry name" value="SPASM/twitch_domain_containing"/>
    <property type="match status" value="1"/>
</dbReference>
<dbReference type="Pfam" id="PF13186">
    <property type="entry name" value="SPASM"/>
    <property type="match status" value="1"/>
</dbReference>
<dbReference type="InterPro" id="IPR013785">
    <property type="entry name" value="Aldolase_TIM"/>
</dbReference>
<dbReference type="InterPro" id="IPR006638">
    <property type="entry name" value="Elp3/MiaA/NifB-like_rSAM"/>
</dbReference>
<name>A0ABR7SZQ4_HELCL</name>
<feature type="domain" description="Radical SAM core" evidence="8">
    <location>
        <begin position="1"/>
        <end position="211"/>
    </location>
</feature>
<keyword evidence="7" id="KW-0175">Coiled coil</keyword>
<dbReference type="InterPro" id="IPR007197">
    <property type="entry name" value="rSAM"/>
</dbReference>
<dbReference type="CDD" id="cd01335">
    <property type="entry name" value="Radical_SAM"/>
    <property type="match status" value="1"/>
</dbReference>
<keyword evidence="5" id="KW-0408">Iron</keyword>
<reference evidence="9 10" key="1">
    <citation type="submission" date="2020-07" db="EMBL/GenBank/DDBJ databases">
        <title>Draft whole-genome sequence of Heliobacterium chlorum DSM 3682, type strain.</title>
        <authorList>
            <person name="Kyndt J.A."/>
            <person name="Meyer T.E."/>
            <person name="Imhoff J.F."/>
        </authorList>
    </citation>
    <scope>NUCLEOTIDE SEQUENCE [LARGE SCALE GENOMIC DNA]</scope>
    <source>
        <strain evidence="9 10">DSM 3682</strain>
    </source>
</reference>
<evidence type="ECO:0000256" key="3">
    <source>
        <dbReference type="ARBA" id="ARBA00022691"/>
    </source>
</evidence>
<dbReference type="SFLD" id="SFLDS00029">
    <property type="entry name" value="Radical_SAM"/>
    <property type="match status" value="1"/>
</dbReference>
<comment type="caution">
    <text evidence="9">The sequence shown here is derived from an EMBL/GenBank/DDBJ whole genome shotgun (WGS) entry which is preliminary data.</text>
</comment>
<evidence type="ECO:0000256" key="5">
    <source>
        <dbReference type="ARBA" id="ARBA00023004"/>
    </source>
</evidence>
<accession>A0ABR7SZQ4</accession>
<dbReference type="NCBIfam" id="TIGR04055">
    <property type="entry name" value="rSAM_NirJ2"/>
    <property type="match status" value="1"/>
</dbReference>
<comment type="cofactor">
    <cofactor evidence="1">
        <name>[4Fe-4S] cluster</name>
        <dbReference type="ChEBI" id="CHEBI:49883"/>
    </cofactor>
</comment>
<dbReference type="EMBL" id="JACVHF010000001">
    <property type="protein sequence ID" value="MBC9783175.1"/>
    <property type="molecule type" value="Genomic_DNA"/>
</dbReference>
<organism evidence="9 10">
    <name type="scientific">Heliobacterium chlorum</name>
    <dbReference type="NCBI Taxonomy" id="2698"/>
    <lineage>
        <taxon>Bacteria</taxon>
        <taxon>Bacillati</taxon>
        <taxon>Bacillota</taxon>
        <taxon>Clostridia</taxon>
        <taxon>Eubacteriales</taxon>
        <taxon>Heliobacteriaceae</taxon>
        <taxon>Heliobacterium</taxon>
    </lineage>
</organism>